<name>A0A6M3KU40_9ZZZZ</name>
<evidence type="ECO:0000313" key="1">
    <source>
        <dbReference type="EMBL" id="QJA84954.1"/>
    </source>
</evidence>
<gene>
    <name evidence="1" type="ORF">MM415B02313_0013</name>
</gene>
<dbReference type="AlphaFoldDB" id="A0A6M3KU40"/>
<protein>
    <submittedName>
        <fullName evidence="1">Uncharacterized protein</fullName>
    </submittedName>
</protein>
<dbReference type="EMBL" id="MT142543">
    <property type="protein sequence ID" value="QJA84954.1"/>
    <property type="molecule type" value="Genomic_DNA"/>
</dbReference>
<sequence>MTSPEIYIITLDNNLVKARLTRWGNDNGKLNFDFAEVEGNLRDGVQGFRDIAREWHRWTDMIPKGNS</sequence>
<reference evidence="1" key="1">
    <citation type="submission" date="2020-03" db="EMBL/GenBank/DDBJ databases">
        <title>The deep terrestrial virosphere.</title>
        <authorList>
            <person name="Holmfeldt K."/>
            <person name="Nilsson E."/>
            <person name="Simone D."/>
            <person name="Lopez-Fernandez M."/>
            <person name="Wu X."/>
            <person name="de Brujin I."/>
            <person name="Lundin D."/>
            <person name="Andersson A."/>
            <person name="Bertilsson S."/>
            <person name="Dopson M."/>
        </authorList>
    </citation>
    <scope>NUCLEOTIDE SEQUENCE</scope>
    <source>
        <strain evidence="1">MM415B02313</strain>
    </source>
</reference>
<organism evidence="1">
    <name type="scientific">viral metagenome</name>
    <dbReference type="NCBI Taxonomy" id="1070528"/>
    <lineage>
        <taxon>unclassified sequences</taxon>
        <taxon>metagenomes</taxon>
        <taxon>organismal metagenomes</taxon>
    </lineage>
</organism>
<proteinExistence type="predicted"/>
<accession>A0A6M3KU40</accession>